<dbReference type="Gene3D" id="3.90.79.10">
    <property type="entry name" value="Nucleoside Triphosphate Pyrophosphohydrolase"/>
    <property type="match status" value="1"/>
</dbReference>
<protein>
    <submittedName>
        <fullName evidence="3">Uridine diphosphate glucose pyrophosphatase NUDT14</fullName>
    </submittedName>
</protein>
<evidence type="ECO:0000313" key="3">
    <source>
        <dbReference type="RefSeq" id="XP_005112432.1"/>
    </source>
</evidence>
<dbReference type="SUPFAM" id="SSF55811">
    <property type="entry name" value="Nudix"/>
    <property type="match status" value="1"/>
</dbReference>
<dbReference type="RefSeq" id="XP_005112432.1">
    <property type="nucleotide sequence ID" value="XM_005112375.3"/>
</dbReference>
<dbReference type="PANTHER" id="PTHR11839:SF15">
    <property type="entry name" value="URIDINE DIPHOSPHATE GLUCOSE PYROPHOSPHATASE NUDT14"/>
    <property type="match status" value="1"/>
</dbReference>
<sequence>MILSAVYLAEAETEVRGEHEVIDTEKWQSVRGLTVELCSGIVDRDEPFEKIAQSEVLEECGYDIPVKSLRRVTSFRNGVTLSGAMVTLFYAEVSDSQRVGPGGGLAQEGELIQVVELSVSESRKLLFDENVNREAGLLCALYWFFQHIWSERTKKE</sequence>
<name>A0ABM0K9W8_APLCA</name>
<dbReference type="InterPro" id="IPR015797">
    <property type="entry name" value="NUDIX_hydrolase-like_dom_sf"/>
</dbReference>
<dbReference type="Proteomes" id="UP000694888">
    <property type="component" value="Unplaced"/>
</dbReference>
<gene>
    <name evidence="3" type="primary">LOC101860143</name>
</gene>
<evidence type="ECO:0000313" key="2">
    <source>
        <dbReference type="Proteomes" id="UP000694888"/>
    </source>
</evidence>
<organism evidence="2 3">
    <name type="scientific">Aplysia californica</name>
    <name type="common">California sea hare</name>
    <dbReference type="NCBI Taxonomy" id="6500"/>
    <lineage>
        <taxon>Eukaryota</taxon>
        <taxon>Metazoa</taxon>
        <taxon>Spiralia</taxon>
        <taxon>Lophotrochozoa</taxon>
        <taxon>Mollusca</taxon>
        <taxon>Gastropoda</taxon>
        <taxon>Heterobranchia</taxon>
        <taxon>Euthyneura</taxon>
        <taxon>Tectipleura</taxon>
        <taxon>Aplysiida</taxon>
        <taxon>Aplysioidea</taxon>
        <taxon>Aplysiidae</taxon>
        <taxon>Aplysia</taxon>
    </lineage>
</organism>
<reference evidence="3" key="1">
    <citation type="submission" date="2025-08" db="UniProtKB">
        <authorList>
            <consortium name="RefSeq"/>
        </authorList>
    </citation>
    <scope>IDENTIFICATION</scope>
</reference>
<keyword evidence="2" id="KW-1185">Reference proteome</keyword>
<evidence type="ECO:0000256" key="1">
    <source>
        <dbReference type="ARBA" id="ARBA00022801"/>
    </source>
</evidence>
<proteinExistence type="predicted"/>
<accession>A0ABM0K9W8</accession>
<dbReference type="PANTHER" id="PTHR11839">
    <property type="entry name" value="UDP/ADP-SUGAR PYROPHOSPHATASE"/>
    <property type="match status" value="1"/>
</dbReference>
<keyword evidence="1" id="KW-0378">Hydrolase</keyword>
<dbReference type="GeneID" id="101860143"/>